<name>A0A399EG13_9DEIN</name>
<gene>
    <name evidence="1" type="ORF">Mterra_03344</name>
</gene>
<comment type="caution">
    <text evidence="1">The sequence shown here is derived from an EMBL/GenBank/DDBJ whole genome shotgun (WGS) entry which is preliminary data.</text>
</comment>
<proteinExistence type="predicted"/>
<dbReference type="EMBL" id="QXDL01000199">
    <property type="protein sequence ID" value="RIH81172.1"/>
    <property type="molecule type" value="Genomic_DNA"/>
</dbReference>
<evidence type="ECO:0000313" key="1">
    <source>
        <dbReference type="EMBL" id="RIH81172.1"/>
    </source>
</evidence>
<keyword evidence="2" id="KW-1185">Reference proteome</keyword>
<dbReference type="Proteomes" id="UP000265715">
    <property type="component" value="Unassembled WGS sequence"/>
</dbReference>
<dbReference type="RefSeq" id="WP_119316260.1">
    <property type="nucleotide sequence ID" value="NZ_QXDL01000199.1"/>
</dbReference>
<sequence>MDVRPDPETSLAQPCIADTSLLSNFVHTGYAYLLHRLLPEPVLLSPTVLDPAEVLLPRPYTQALRSEFLRPLHMASLPGYEDYQAVAPLIQGFALGSGHLWRPVELTSQEAALAYELSEKRAWDRCRDSPGRYRRRRVGPGEAEAAAVAVCRGWTLLADDQAIIDLLRCLYPQVPVVRTCALLQAAARSGHVPCAEAAHLFNEVLPGRGFYVRKGEQVLRLRCSPPRCAWEGPS</sequence>
<evidence type="ECO:0000313" key="2">
    <source>
        <dbReference type="Proteomes" id="UP000265715"/>
    </source>
</evidence>
<reference evidence="1 2" key="1">
    <citation type="submission" date="2018-08" db="EMBL/GenBank/DDBJ databases">
        <title>Meiothermus terrae DSM 26712 genome sequencing project.</title>
        <authorList>
            <person name="Da Costa M.S."/>
            <person name="Albuquerque L."/>
            <person name="Raposo P."/>
            <person name="Froufe H.J.C."/>
            <person name="Barroso C.S."/>
            <person name="Egas C."/>
        </authorList>
    </citation>
    <scope>NUCLEOTIDE SEQUENCE [LARGE SCALE GENOMIC DNA]</scope>
    <source>
        <strain evidence="1 2">DSM 26712</strain>
    </source>
</reference>
<dbReference type="OrthoDB" id="34569at2"/>
<organism evidence="1 2">
    <name type="scientific">Calidithermus terrae</name>
    <dbReference type="NCBI Taxonomy" id="1408545"/>
    <lineage>
        <taxon>Bacteria</taxon>
        <taxon>Thermotogati</taxon>
        <taxon>Deinococcota</taxon>
        <taxon>Deinococci</taxon>
        <taxon>Thermales</taxon>
        <taxon>Thermaceae</taxon>
        <taxon>Calidithermus</taxon>
    </lineage>
</organism>
<dbReference type="AlphaFoldDB" id="A0A399EG13"/>
<protein>
    <submittedName>
        <fullName evidence="1">Uncharacterized protein</fullName>
    </submittedName>
</protein>
<accession>A0A399EG13</accession>